<feature type="domain" description="Acyltransferase 3" evidence="2">
    <location>
        <begin position="8"/>
        <end position="344"/>
    </location>
</feature>
<dbReference type="InterPro" id="IPR050879">
    <property type="entry name" value="Acyltransferase_3"/>
</dbReference>
<evidence type="ECO:0000313" key="4">
    <source>
        <dbReference type="Proteomes" id="UP000030512"/>
    </source>
</evidence>
<keyword evidence="1" id="KW-1133">Transmembrane helix</keyword>
<keyword evidence="1" id="KW-0812">Transmembrane</keyword>
<evidence type="ECO:0000256" key="1">
    <source>
        <dbReference type="SAM" id="Phobius"/>
    </source>
</evidence>
<dbReference type="Proteomes" id="UP000030512">
    <property type="component" value="Chromosome"/>
</dbReference>
<feature type="transmembrane region" description="Helical" evidence="1">
    <location>
        <begin position="12"/>
        <end position="30"/>
    </location>
</feature>
<organism evidence="3 4">
    <name type="scientific">Methylomonas denitrificans</name>
    <dbReference type="NCBI Taxonomy" id="1538553"/>
    <lineage>
        <taxon>Bacteria</taxon>
        <taxon>Pseudomonadati</taxon>
        <taxon>Pseudomonadota</taxon>
        <taxon>Gammaproteobacteria</taxon>
        <taxon>Methylococcales</taxon>
        <taxon>Methylococcaceae</taxon>
        <taxon>Methylomonas</taxon>
    </lineage>
</organism>
<feature type="transmembrane region" description="Helical" evidence="1">
    <location>
        <begin position="301"/>
        <end position="319"/>
    </location>
</feature>
<accession>A0A140E5J8</accession>
<evidence type="ECO:0000313" key="3">
    <source>
        <dbReference type="EMBL" id="AMK78672.1"/>
    </source>
</evidence>
<feature type="transmembrane region" description="Helical" evidence="1">
    <location>
        <begin position="331"/>
        <end position="355"/>
    </location>
</feature>
<name>A0A140E5J8_9GAMM</name>
<reference evidence="3 4" key="1">
    <citation type="journal article" date="2015" name="Environ. Microbiol.">
        <title>Methane oxidation coupled to nitrate reduction under hypoxia by the Gammaproteobacterium Methylomonas denitrificans, sp. nov. type strain FJG1.</title>
        <authorList>
            <person name="Kits K.D."/>
            <person name="Klotz M.G."/>
            <person name="Stein L.Y."/>
        </authorList>
    </citation>
    <scope>NUCLEOTIDE SEQUENCE [LARGE SCALE GENOMIC DNA]</scope>
    <source>
        <strain evidence="3 4">FJG1</strain>
    </source>
</reference>
<dbReference type="PANTHER" id="PTHR23028:SF134">
    <property type="entry name" value="PUTATIVE (AFU_ORTHOLOGUE AFUA_4G08520)-RELATED"/>
    <property type="match status" value="1"/>
</dbReference>
<dbReference type="Pfam" id="PF01757">
    <property type="entry name" value="Acyl_transf_3"/>
    <property type="match status" value="1"/>
</dbReference>
<evidence type="ECO:0000259" key="2">
    <source>
        <dbReference type="Pfam" id="PF01757"/>
    </source>
</evidence>
<dbReference type="InterPro" id="IPR002656">
    <property type="entry name" value="Acyl_transf_3_dom"/>
</dbReference>
<feature type="transmembrane region" description="Helical" evidence="1">
    <location>
        <begin position="261"/>
        <end position="280"/>
    </location>
</feature>
<keyword evidence="4" id="KW-1185">Reference proteome</keyword>
<feature type="transmembrane region" description="Helical" evidence="1">
    <location>
        <begin position="158"/>
        <end position="185"/>
    </location>
</feature>
<dbReference type="KEGG" id="mdn:JT25_019630"/>
<sequence>MPPKTHISYLDTIRGLAALAVISEHFVIAYGLPCETPLCQQLLDFSPLHIWWDGSAAVSMFFVLSGVVLSLRYFRAGHIPDLSEFHLARFLINRMFRIWLPYLLVLLISTGLFLNTFDSEILKTSLPATEWITGMWHKFPLTPPDMLRESFLLKLPDLIVLLPQAWTLSIELVLSLLLPVGLLLAGRGTSWLVFFGLLATSLLGVSIFLLHFLLGMTIARHYTDLTRYLSGRRWQRRLLLLAGLAFYTCGTFVPSDIFGDTAVWLGSGLGAGLILMFVLGSKDAQQVLSQPVLRQIGKVSYSAYLSHMAILICLTPLVLKCLEGFTENRLALWFGGWLVTIVCVQGVSLLFYHWLEIPSMSLGRRVTDAIAAIGKPTV</sequence>
<proteinExistence type="predicted"/>
<gene>
    <name evidence="3" type="ORF">JT25_019630</name>
</gene>
<feature type="transmembrane region" description="Helical" evidence="1">
    <location>
        <begin position="50"/>
        <end position="74"/>
    </location>
</feature>
<dbReference type="EMBL" id="CP014476">
    <property type="protein sequence ID" value="AMK78672.1"/>
    <property type="molecule type" value="Genomic_DNA"/>
</dbReference>
<keyword evidence="1" id="KW-0472">Membrane</keyword>
<dbReference type="RefSeq" id="WP_036274129.1">
    <property type="nucleotide sequence ID" value="NZ_CP014476.1"/>
</dbReference>
<feature type="transmembrane region" description="Helical" evidence="1">
    <location>
        <begin position="95"/>
        <end position="115"/>
    </location>
</feature>
<dbReference type="PANTHER" id="PTHR23028">
    <property type="entry name" value="ACETYLTRANSFERASE"/>
    <property type="match status" value="1"/>
</dbReference>
<dbReference type="STRING" id="1538553.JT25_019630"/>
<dbReference type="GO" id="GO:0016747">
    <property type="term" value="F:acyltransferase activity, transferring groups other than amino-acyl groups"/>
    <property type="evidence" value="ECO:0007669"/>
    <property type="project" value="InterPro"/>
</dbReference>
<feature type="transmembrane region" description="Helical" evidence="1">
    <location>
        <begin position="191"/>
        <end position="217"/>
    </location>
</feature>
<protein>
    <recommendedName>
        <fullName evidence="2">Acyltransferase 3 domain-containing protein</fullName>
    </recommendedName>
</protein>
<dbReference type="AlphaFoldDB" id="A0A140E5J8"/>